<evidence type="ECO:0000256" key="1">
    <source>
        <dbReference type="SAM" id="MobiDB-lite"/>
    </source>
</evidence>
<organism evidence="3">
    <name type="scientific">Chlamydomonas reinhardtii</name>
    <name type="common">Chlamydomonas smithii</name>
    <dbReference type="NCBI Taxonomy" id="3055"/>
    <lineage>
        <taxon>Eukaryota</taxon>
        <taxon>Viridiplantae</taxon>
        <taxon>Chlorophyta</taxon>
        <taxon>core chlorophytes</taxon>
        <taxon>Chlorophyceae</taxon>
        <taxon>CS clade</taxon>
        <taxon>Chlamydomonadales</taxon>
        <taxon>Chlamydomonadaceae</taxon>
        <taxon>Chlamydomonas</taxon>
    </lineage>
</organism>
<feature type="transmembrane region" description="Helical" evidence="2">
    <location>
        <begin position="269"/>
        <end position="293"/>
    </location>
</feature>
<keyword evidence="2" id="KW-0472">Membrane</keyword>
<feature type="transmembrane region" description="Helical" evidence="2">
    <location>
        <begin position="183"/>
        <end position="202"/>
    </location>
</feature>
<proteinExistence type="predicted"/>
<sequence length="414" mass="44108">MNPRGGQAGIQPWQAPPPTAPSQPQAGGFARFFQRQPTAAQAPQQMVMQPQPHNQQPAAGQSGQPIAAGQQHPGEAQAQAQNPPPPAPQYLADMLTPGNSAARPLTVSGASVPQPSRTRFAIFQRRNGPAPAPGPAPLPQQSPALAFPPPHGRPLTGPGPGPGWPTGTTASSGTRDTQAVQELVGGNWIFLIFVPYFVATALQDTHLRIGLIVATATSGVVLALGLLAFIMNLRKVFPHVLEVLMLIMYAVVLGVSYSSQAAEAEVRRTYNFIVHSALAGTCLVSMLVCYPLGRQHVAELVHSLYTAHADVHSVGLYTTAGLTTSFVSSCLLYLIPLCKGRDDEHRDVLNLIFRIIYPCVCTAVALLFARYLPDALLPNLAVVHGLNRRPPARLPAYLTNLLGLRPPAILDPTM</sequence>
<evidence type="ECO:0000256" key="2">
    <source>
        <dbReference type="SAM" id="Phobius"/>
    </source>
</evidence>
<feature type="transmembrane region" description="Helical" evidence="2">
    <location>
        <begin position="209"/>
        <end position="230"/>
    </location>
</feature>
<dbReference type="EMBL" id="GU814015">
    <property type="protein sequence ID" value="ADF43192.1"/>
    <property type="molecule type" value="Genomic_DNA"/>
</dbReference>
<reference evidence="3" key="1">
    <citation type="journal article" date="2010" name="Science">
        <title>Evolution of an expanded sex-determining locus in Volvox.</title>
        <authorList>
            <person name="Ferris P."/>
            <person name="Olson B.J."/>
            <person name="De Hoff P.L."/>
            <person name="Douglass S."/>
            <person name="Casero D."/>
            <person name="Prochnik S."/>
            <person name="Geng S."/>
            <person name="Rai R."/>
            <person name="Grimwood J."/>
            <person name="Schmutz J."/>
            <person name="Nishii I."/>
            <person name="Hamaji T."/>
            <person name="Nozaki H."/>
            <person name="Pellegrini M."/>
            <person name="Umen J.G."/>
        </authorList>
    </citation>
    <scope>NUCLEOTIDE SEQUENCE</scope>
    <source>
        <strain evidence="3">CC-2290</strain>
    </source>
</reference>
<dbReference type="ExpressionAtlas" id="D5LB12">
    <property type="expression patterns" value="baseline"/>
</dbReference>
<feature type="transmembrane region" description="Helical" evidence="2">
    <location>
        <begin position="348"/>
        <end position="369"/>
    </location>
</feature>
<feature type="compositionally biased region" description="Polar residues" evidence="1">
    <location>
        <begin position="108"/>
        <end position="117"/>
    </location>
</feature>
<keyword evidence="2" id="KW-0812">Transmembrane</keyword>
<protein>
    <submittedName>
        <fullName evidence="3">522872m</fullName>
    </submittedName>
</protein>
<reference evidence="3" key="2">
    <citation type="submission" date="2016-01" db="EMBL/GenBank/DDBJ databases">
        <authorList>
            <person name="McClelland M."/>
            <person name="Jain A."/>
            <person name="Saraogi P."/>
            <person name="Mendelson R."/>
            <person name="Westerman R."/>
            <person name="SanMiguel P."/>
            <person name="Csonka L."/>
        </authorList>
    </citation>
    <scope>NUCLEOTIDE SEQUENCE</scope>
    <source>
        <strain evidence="3">CC-2290</strain>
    </source>
</reference>
<gene>
    <name evidence="3" type="primary">522872m</name>
</gene>
<feature type="region of interest" description="Disordered" evidence="1">
    <location>
        <begin position="1"/>
        <end position="175"/>
    </location>
</feature>
<feature type="transmembrane region" description="Helical" evidence="2">
    <location>
        <begin position="236"/>
        <end position="257"/>
    </location>
</feature>
<feature type="compositionally biased region" description="Low complexity" evidence="1">
    <location>
        <begin position="34"/>
        <end position="57"/>
    </location>
</feature>
<feature type="transmembrane region" description="Helical" evidence="2">
    <location>
        <begin position="313"/>
        <end position="336"/>
    </location>
</feature>
<keyword evidence="2" id="KW-1133">Transmembrane helix</keyword>
<evidence type="ECO:0000313" key="3">
    <source>
        <dbReference type="EMBL" id="ADF43192.1"/>
    </source>
</evidence>
<dbReference type="AlphaFoldDB" id="D5LB12"/>
<name>D5LB12_CHLRE</name>
<accession>D5LB12</accession>
<feature type="compositionally biased region" description="Pro residues" evidence="1">
    <location>
        <begin position="130"/>
        <end position="163"/>
    </location>
</feature>